<dbReference type="InterPro" id="IPR003029">
    <property type="entry name" value="S1_domain"/>
</dbReference>
<dbReference type="EC" id="3.1.13.1" evidence="7"/>
<dbReference type="InterPro" id="IPR004476">
    <property type="entry name" value="RNase_II/RNase_R"/>
</dbReference>
<keyword evidence="3 7" id="KW-0540">Nuclease</keyword>
<feature type="coiled-coil region" evidence="8">
    <location>
        <begin position="596"/>
        <end position="623"/>
    </location>
</feature>
<gene>
    <name evidence="7 11" type="primary">rnr</name>
    <name evidence="11" type="ORF">Pla110_16780</name>
</gene>
<dbReference type="CDD" id="cd04471">
    <property type="entry name" value="S1_RNase_R"/>
    <property type="match status" value="1"/>
</dbReference>
<evidence type="ECO:0000256" key="1">
    <source>
        <dbReference type="ARBA" id="ARBA00001849"/>
    </source>
</evidence>
<comment type="similarity">
    <text evidence="7">Belongs to the RNR ribonuclease family. RNase R subfamily.</text>
</comment>
<dbReference type="AlphaFoldDB" id="A0A518CL60"/>
<dbReference type="NCBIfam" id="TIGR00358">
    <property type="entry name" value="3_prime_RNase"/>
    <property type="match status" value="1"/>
</dbReference>
<protein>
    <recommendedName>
        <fullName evidence="7">Ribonuclease R</fullName>
        <shortName evidence="7">RNase R</shortName>
        <ecNumber evidence="7">3.1.13.1</ecNumber>
    </recommendedName>
</protein>
<comment type="function">
    <text evidence="7">3'-5' exoribonuclease that releases 5'-nucleoside monophosphates and is involved in maturation of structured RNAs.</text>
</comment>
<dbReference type="Pfam" id="PF00773">
    <property type="entry name" value="RNB"/>
    <property type="match status" value="1"/>
</dbReference>
<keyword evidence="6 7" id="KW-0694">RNA-binding</keyword>
<dbReference type="InterPro" id="IPR012340">
    <property type="entry name" value="NA-bd_OB-fold"/>
</dbReference>
<dbReference type="OrthoDB" id="9764149at2"/>
<dbReference type="InterPro" id="IPR001900">
    <property type="entry name" value="RNase_II/R"/>
</dbReference>
<evidence type="ECO:0000313" key="11">
    <source>
        <dbReference type="EMBL" id="QDU79956.1"/>
    </source>
</evidence>
<reference evidence="11 12" key="1">
    <citation type="submission" date="2019-02" db="EMBL/GenBank/DDBJ databases">
        <title>Deep-cultivation of Planctomycetes and their phenomic and genomic characterization uncovers novel biology.</title>
        <authorList>
            <person name="Wiegand S."/>
            <person name="Jogler M."/>
            <person name="Boedeker C."/>
            <person name="Pinto D."/>
            <person name="Vollmers J."/>
            <person name="Rivas-Marin E."/>
            <person name="Kohn T."/>
            <person name="Peeters S.H."/>
            <person name="Heuer A."/>
            <person name="Rast P."/>
            <person name="Oberbeckmann S."/>
            <person name="Bunk B."/>
            <person name="Jeske O."/>
            <person name="Meyerdierks A."/>
            <person name="Storesund J.E."/>
            <person name="Kallscheuer N."/>
            <person name="Luecker S."/>
            <person name="Lage O.M."/>
            <person name="Pohl T."/>
            <person name="Merkel B.J."/>
            <person name="Hornburger P."/>
            <person name="Mueller R.-W."/>
            <person name="Bruemmer F."/>
            <person name="Labrenz M."/>
            <person name="Spormann A.M."/>
            <person name="Op den Camp H."/>
            <person name="Overmann J."/>
            <person name="Amann R."/>
            <person name="Jetten M.S.M."/>
            <person name="Mascher T."/>
            <person name="Medema M.H."/>
            <person name="Devos D.P."/>
            <person name="Kaster A.-K."/>
            <person name="Ovreas L."/>
            <person name="Rohde M."/>
            <person name="Galperin M.Y."/>
            <person name="Jogler C."/>
        </authorList>
    </citation>
    <scope>NUCLEOTIDE SEQUENCE [LARGE SCALE GENOMIC DNA]</scope>
    <source>
        <strain evidence="11 12">Pla110</strain>
    </source>
</reference>
<name>A0A518CL60_9PLAN</name>
<dbReference type="Pfam" id="PF00575">
    <property type="entry name" value="S1"/>
    <property type="match status" value="1"/>
</dbReference>
<dbReference type="EMBL" id="CP036281">
    <property type="protein sequence ID" value="QDU79956.1"/>
    <property type="molecule type" value="Genomic_DNA"/>
</dbReference>
<sequence>MSGKIIFQIKQYLAQSDYKPMTEEMLAKKLDLKKKERSAFGQALDRLIERGEIKVGKKNRLRLKSTVSQEVVGKLKKIASGAGFVMPNELPPDLSPSERRTHDIFVAAEDLIDACSGDEVAAVLLKRTRRGGQRCGRIQRIISRATNTFVGTYKEDNHNGWVQVDGNIFHEWIYVGDPGAKGVEPEDTVVIEMLRFPSHQAEGEAVITKVLGPRGEPGVDLQLVMYEYGLPQEFPDAVLEAASQEAELFDEDVIGDRLDLREELIVTIDPKEARDFDDAISLKKNEAGHWVLGVHIADVAHFVKPGSTLDREATQRGNSVYLPQMVIPMLPEVISNGLASLQADRNRYVKSVFIEFTPDGIPVHTDFANAVINVKRRFAYEDVMPILEDPEKHANDVSAEIRTLLAKMYELSRILRQRRMAHSSLQLEMPEIHLNFNKEGEVAGAEEAHHDESHEVIEEFMLAANVAVAETLSAKGIPFPRRVHPTPSAVKMQNLKVFVEALGFSLPQPEDRNAIRDLLAEVRGTPLESPLSYAVLRSMKQAIYTTTEEGHYALNFENYCHFTSPIRRYPDLIVHRLVDDLIQGKKRKGRQSPEDMEEACKRCSETERRAEKAERALVKLKLLQYVSTQIGMQFDAIITGVQHFGVFCQGIDIPIEGLLPLEGLADHELFDYDEKTLTLTGRRSAQVFRLGDAIRVQVGKVDLEKRELDLELVSHEPSVQLKAPAKGGNPRQKEESRNGNRGPKNPNARGRKGPKGASSGSKKKGGTRSKTPKGRGPSKTRRKRKK</sequence>
<dbReference type="GO" id="GO:0008859">
    <property type="term" value="F:exoribonuclease II activity"/>
    <property type="evidence" value="ECO:0007669"/>
    <property type="project" value="UniProtKB-UniRule"/>
</dbReference>
<dbReference type="KEGG" id="plon:Pla110_16780"/>
<evidence type="ECO:0000313" key="12">
    <source>
        <dbReference type="Proteomes" id="UP000317178"/>
    </source>
</evidence>
<organism evidence="11 12">
    <name type="scientific">Polystyrenella longa</name>
    <dbReference type="NCBI Taxonomy" id="2528007"/>
    <lineage>
        <taxon>Bacteria</taxon>
        <taxon>Pseudomonadati</taxon>
        <taxon>Planctomycetota</taxon>
        <taxon>Planctomycetia</taxon>
        <taxon>Planctomycetales</taxon>
        <taxon>Planctomycetaceae</taxon>
        <taxon>Polystyrenella</taxon>
    </lineage>
</organism>
<evidence type="ECO:0000256" key="9">
    <source>
        <dbReference type="SAM" id="MobiDB-lite"/>
    </source>
</evidence>
<keyword evidence="12" id="KW-1185">Reference proteome</keyword>
<dbReference type="InterPro" id="IPR040476">
    <property type="entry name" value="CSD2"/>
</dbReference>
<keyword evidence="2 7" id="KW-0963">Cytoplasm</keyword>
<dbReference type="RefSeq" id="WP_144994967.1">
    <property type="nucleotide sequence ID" value="NZ_CP036281.1"/>
</dbReference>
<dbReference type="Pfam" id="PF17876">
    <property type="entry name" value="CSD2"/>
    <property type="match status" value="1"/>
</dbReference>
<dbReference type="SMART" id="SM00955">
    <property type="entry name" value="RNB"/>
    <property type="match status" value="1"/>
</dbReference>
<keyword evidence="4 7" id="KW-0378">Hydrolase</keyword>
<dbReference type="Gene3D" id="2.40.50.140">
    <property type="entry name" value="Nucleic acid-binding proteins"/>
    <property type="match status" value="2"/>
</dbReference>
<dbReference type="Proteomes" id="UP000317178">
    <property type="component" value="Chromosome"/>
</dbReference>
<dbReference type="GO" id="GO:0005829">
    <property type="term" value="C:cytosol"/>
    <property type="evidence" value="ECO:0007669"/>
    <property type="project" value="TreeGrafter"/>
</dbReference>
<evidence type="ECO:0000256" key="8">
    <source>
        <dbReference type="SAM" id="Coils"/>
    </source>
</evidence>
<dbReference type="NCBIfam" id="TIGR02063">
    <property type="entry name" value="RNase_R"/>
    <property type="match status" value="1"/>
</dbReference>
<dbReference type="PANTHER" id="PTHR23355:SF9">
    <property type="entry name" value="DIS3-LIKE EXONUCLEASE 2"/>
    <property type="match status" value="1"/>
</dbReference>
<evidence type="ECO:0000256" key="2">
    <source>
        <dbReference type="ARBA" id="ARBA00022490"/>
    </source>
</evidence>
<dbReference type="InterPro" id="IPR050180">
    <property type="entry name" value="RNR_Ribonuclease"/>
</dbReference>
<evidence type="ECO:0000256" key="7">
    <source>
        <dbReference type="HAMAP-Rule" id="MF_01895"/>
    </source>
</evidence>
<evidence type="ECO:0000259" key="10">
    <source>
        <dbReference type="PROSITE" id="PS50126"/>
    </source>
</evidence>
<dbReference type="SMART" id="SM00316">
    <property type="entry name" value="S1"/>
    <property type="match status" value="1"/>
</dbReference>
<keyword evidence="8" id="KW-0175">Coiled coil</keyword>
<dbReference type="HAMAP" id="MF_01895">
    <property type="entry name" value="RNase_R"/>
    <property type="match status" value="1"/>
</dbReference>
<comment type="catalytic activity">
    <reaction evidence="1 7">
        <text>Exonucleolytic cleavage in the 3'- to 5'-direction to yield nucleoside 5'-phosphates.</text>
        <dbReference type="EC" id="3.1.13.1"/>
    </reaction>
</comment>
<dbReference type="GO" id="GO:0006402">
    <property type="term" value="P:mRNA catabolic process"/>
    <property type="evidence" value="ECO:0007669"/>
    <property type="project" value="TreeGrafter"/>
</dbReference>
<feature type="compositionally biased region" description="Basic residues" evidence="9">
    <location>
        <begin position="761"/>
        <end position="786"/>
    </location>
</feature>
<evidence type="ECO:0000256" key="4">
    <source>
        <dbReference type="ARBA" id="ARBA00022801"/>
    </source>
</evidence>
<proteinExistence type="inferred from homology"/>
<dbReference type="PANTHER" id="PTHR23355">
    <property type="entry name" value="RIBONUCLEASE"/>
    <property type="match status" value="1"/>
</dbReference>
<comment type="subcellular location">
    <subcellularLocation>
        <location evidence="7">Cytoplasm</location>
    </subcellularLocation>
</comment>
<evidence type="ECO:0000256" key="5">
    <source>
        <dbReference type="ARBA" id="ARBA00022839"/>
    </source>
</evidence>
<accession>A0A518CL60</accession>
<feature type="region of interest" description="Disordered" evidence="9">
    <location>
        <begin position="718"/>
        <end position="786"/>
    </location>
</feature>
<evidence type="ECO:0000256" key="6">
    <source>
        <dbReference type="ARBA" id="ARBA00022884"/>
    </source>
</evidence>
<evidence type="ECO:0000256" key="3">
    <source>
        <dbReference type="ARBA" id="ARBA00022722"/>
    </source>
</evidence>
<feature type="domain" description="S1 motif" evidence="10">
    <location>
        <begin position="631"/>
        <end position="713"/>
    </location>
</feature>
<keyword evidence="5 7" id="KW-0269">Exonuclease</keyword>
<dbReference type="GO" id="GO:0003723">
    <property type="term" value="F:RNA binding"/>
    <property type="evidence" value="ECO:0007669"/>
    <property type="project" value="UniProtKB-UniRule"/>
</dbReference>
<dbReference type="InterPro" id="IPR011805">
    <property type="entry name" value="RNase_R"/>
</dbReference>
<dbReference type="PROSITE" id="PS50126">
    <property type="entry name" value="S1"/>
    <property type="match status" value="1"/>
</dbReference>
<dbReference type="SUPFAM" id="SSF50249">
    <property type="entry name" value="Nucleic acid-binding proteins"/>
    <property type="match status" value="4"/>
</dbReference>